<keyword evidence="4" id="KW-1185">Reference proteome</keyword>
<dbReference type="AlphaFoldDB" id="A0AAV6X6R5"/>
<evidence type="ECO:0000313" key="4">
    <source>
        <dbReference type="Proteomes" id="UP000826271"/>
    </source>
</evidence>
<evidence type="ECO:0000256" key="1">
    <source>
        <dbReference type="ARBA" id="ARBA00023284"/>
    </source>
</evidence>
<feature type="region of interest" description="Disordered" evidence="2">
    <location>
        <begin position="1"/>
        <end position="71"/>
    </location>
</feature>
<evidence type="ECO:0000256" key="2">
    <source>
        <dbReference type="SAM" id="MobiDB-lite"/>
    </source>
</evidence>
<dbReference type="EMBL" id="WHWC01000010">
    <property type="protein sequence ID" value="KAG8374905.1"/>
    <property type="molecule type" value="Genomic_DNA"/>
</dbReference>
<proteinExistence type="predicted"/>
<dbReference type="InterPro" id="IPR052674">
    <property type="entry name" value="SelWTH-like"/>
</dbReference>
<reference evidence="3" key="1">
    <citation type="submission" date="2019-10" db="EMBL/GenBank/DDBJ databases">
        <authorList>
            <person name="Zhang R."/>
            <person name="Pan Y."/>
            <person name="Wang J."/>
            <person name="Ma R."/>
            <person name="Yu S."/>
        </authorList>
    </citation>
    <scope>NUCLEOTIDE SEQUENCE</scope>
    <source>
        <strain evidence="3">LA-IB0</strain>
        <tissue evidence="3">Leaf</tissue>
    </source>
</reference>
<dbReference type="Gene3D" id="3.40.30.10">
    <property type="entry name" value="Glutaredoxin"/>
    <property type="match status" value="1"/>
</dbReference>
<gene>
    <name evidence="3" type="ORF">BUALT_Bualt10G0044200</name>
</gene>
<feature type="compositionally biased region" description="Low complexity" evidence="2">
    <location>
        <begin position="15"/>
        <end position="35"/>
    </location>
</feature>
<name>A0AAV6X6R5_9LAMI</name>
<comment type="caution">
    <text evidence="3">The sequence shown here is derived from an EMBL/GenBank/DDBJ whole genome shotgun (WGS) entry which is preliminary data.</text>
</comment>
<organism evidence="3 4">
    <name type="scientific">Buddleja alternifolia</name>
    <dbReference type="NCBI Taxonomy" id="168488"/>
    <lineage>
        <taxon>Eukaryota</taxon>
        <taxon>Viridiplantae</taxon>
        <taxon>Streptophyta</taxon>
        <taxon>Embryophyta</taxon>
        <taxon>Tracheophyta</taxon>
        <taxon>Spermatophyta</taxon>
        <taxon>Magnoliopsida</taxon>
        <taxon>eudicotyledons</taxon>
        <taxon>Gunneridae</taxon>
        <taxon>Pentapetalae</taxon>
        <taxon>asterids</taxon>
        <taxon>lamiids</taxon>
        <taxon>Lamiales</taxon>
        <taxon>Scrophulariaceae</taxon>
        <taxon>Buddlejeae</taxon>
        <taxon>Buddleja</taxon>
    </lineage>
</organism>
<dbReference type="Pfam" id="PF10262">
    <property type="entry name" value="Rdx"/>
    <property type="match status" value="1"/>
</dbReference>
<dbReference type="PANTHER" id="PTHR33638:SF1">
    <property type="entry name" value="SELENOPROTEIN H"/>
    <property type="match status" value="1"/>
</dbReference>
<dbReference type="GO" id="GO:0005794">
    <property type="term" value="C:Golgi apparatus"/>
    <property type="evidence" value="ECO:0007669"/>
    <property type="project" value="TreeGrafter"/>
</dbReference>
<dbReference type="InterPro" id="IPR036249">
    <property type="entry name" value="Thioredoxin-like_sf"/>
</dbReference>
<evidence type="ECO:0000313" key="3">
    <source>
        <dbReference type="EMBL" id="KAG8374905.1"/>
    </source>
</evidence>
<sequence>MAPKKKERNDDESPAAVTATTRATRSATRRANSALTPPPAADPEPPKSKKAKITPTAAKQEGEGQPDGSKTTITIEHCKQCNAFKTRAIQVKNGLEKDVAGVKVVVNPEKPRRGCFEIRKDGGEIFISLKDMKRPFKPMKDLDMDKCNAFKTRAIQVKNGLEKDIMGVKVVVNPEKPRMGCFEIHEEGGGGIFIRLKDMKRPFKPMKYLDMD</sequence>
<dbReference type="PANTHER" id="PTHR33638">
    <property type="entry name" value="SELENOPROTEIN H"/>
    <property type="match status" value="1"/>
</dbReference>
<dbReference type="InterPro" id="IPR011893">
    <property type="entry name" value="Selenoprotein_Rdx-typ"/>
</dbReference>
<accession>A0AAV6X6R5</accession>
<protein>
    <submittedName>
        <fullName evidence="3">Uncharacterized protein</fullName>
    </submittedName>
</protein>
<dbReference type="Proteomes" id="UP000826271">
    <property type="component" value="Unassembled WGS sequence"/>
</dbReference>
<dbReference type="FunFam" id="3.40.30.10:FF:000361">
    <property type="entry name" value="Selenium binding protein"/>
    <property type="match status" value="1"/>
</dbReference>
<keyword evidence="1" id="KW-0676">Redox-active center</keyword>
<dbReference type="NCBIfam" id="TIGR02174">
    <property type="entry name" value="CXXU_selWTH"/>
    <property type="match status" value="1"/>
</dbReference>
<dbReference type="SUPFAM" id="SSF52833">
    <property type="entry name" value="Thioredoxin-like"/>
    <property type="match status" value="1"/>
</dbReference>